<dbReference type="AlphaFoldDB" id="A0A6L2NLM9"/>
<proteinExistence type="predicted"/>
<protein>
    <submittedName>
        <fullName evidence="1">Myosin heavy chain-related protein</fullName>
    </submittedName>
</protein>
<comment type="caution">
    <text evidence="1">The sequence shown here is derived from an EMBL/GenBank/DDBJ whole genome shotgun (WGS) entry which is preliminary data.</text>
</comment>
<accession>A0A6L2NLM9</accession>
<dbReference type="EMBL" id="BKCJ010009473">
    <property type="protein sequence ID" value="GEU87133.1"/>
    <property type="molecule type" value="Genomic_DNA"/>
</dbReference>
<gene>
    <name evidence="1" type="ORF">Tci_059111</name>
</gene>
<reference evidence="1" key="1">
    <citation type="journal article" date="2019" name="Sci. Rep.">
        <title>Draft genome of Tanacetum cinerariifolium, the natural source of mosquito coil.</title>
        <authorList>
            <person name="Yamashiro T."/>
            <person name="Shiraishi A."/>
            <person name="Satake H."/>
            <person name="Nakayama K."/>
        </authorList>
    </citation>
    <scope>NUCLEOTIDE SEQUENCE</scope>
</reference>
<evidence type="ECO:0000313" key="1">
    <source>
        <dbReference type="EMBL" id="GEU87133.1"/>
    </source>
</evidence>
<sequence>MFFELLFIESDGSDQDARYTLSKLLQRGTVAEYETRATEARFAKDALSKLLQKGTVAEYQNAFEMLISQVTSESEFLLTTIYISGLKVATTLREAFSLACIIEAPFEVIVHEEKATAEKEQSIKETTDTITSLQSEVASLKAKGSLDANKEIKNDHTLVHEFKKREEKLSMELHLKNNFREALETTSNDLGKTILDLNPTLHDLQKVVVDQKKNNYETTHALNIVDEEFKKAKSEATTKIRKLAKVYGAWLPPWLTTHLVVYQPYVNNQSKNSCLFKEEYGISESRFF</sequence>
<organism evidence="1">
    <name type="scientific">Tanacetum cinerariifolium</name>
    <name type="common">Dalmatian daisy</name>
    <name type="synonym">Chrysanthemum cinerariifolium</name>
    <dbReference type="NCBI Taxonomy" id="118510"/>
    <lineage>
        <taxon>Eukaryota</taxon>
        <taxon>Viridiplantae</taxon>
        <taxon>Streptophyta</taxon>
        <taxon>Embryophyta</taxon>
        <taxon>Tracheophyta</taxon>
        <taxon>Spermatophyta</taxon>
        <taxon>Magnoliopsida</taxon>
        <taxon>eudicotyledons</taxon>
        <taxon>Gunneridae</taxon>
        <taxon>Pentapetalae</taxon>
        <taxon>asterids</taxon>
        <taxon>campanulids</taxon>
        <taxon>Asterales</taxon>
        <taxon>Asteraceae</taxon>
        <taxon>Asteroideae</taxon>
        <taxon>Anthemideae</taxon>
        <taxon>Anthemidinae</taxon>
        <taxon>Tanacetum</taxon>
    </lineage>
</organism>
<dbReference type="PANTHER" id="PTHR34360:SF1">
    <property type="entry name" value="OS08G0519400 PROTEIN"/>
    <property type="match status" value="1"/>
</dbReference>
<dbReference type="PANTHER" id="PTHR34360">
    <property type="entry name" value="OS08G0519400 PROTEIN"/>
    <property type="match status" value="1"/>
</dbReference>
<name>A0A6L2NLM9_TANCI</name>